<proteinExistence type="inferred from homology"/>
<dbReference type="InterPro" id="IPR001360">
    <property type="entry name" value="Glyco_hydro_1"/>
</dbReference>
<keyword evidence="8" id="KW-0624">Polysaccharide degradation</keyword>
<reference evidence="14" key="2">
    <citation type="journal article" date="2024" name="Nature">
        <title>Anoxygenic phototroph of the Chloroflexota uses a type I reaction centre.</title>
        <authorList>
            <person name="Tsuji J.M."/>
            <person name="Shaw N.A."/>
            <person name="Nagashima S."/>
            <person name="Venkiteswaran J.J."/>
            <person name="Schiff S.L."/>
            <person name="Watanabe T."/>
            <person name="Fukui M."/>
            <person name="Hanada S."/>
            <person name="Tank M."/>
            <person name="Neufeld J.D."/>
        </authorList>
    </citation>
    <scope>NUCLEOTIDE SEQUENCE</scope>
    <source>
        <strain evidence="14">L227-S17</strain>
    </source>
</reference>
<dbReference type="PROSITE" id="PS00572">
    <property type="entry name" value="GLYCOSYL_HYDROL_F1_1"/>
    <property type="match status" value="1"/>
</dbReference>
<evidence type="ECO:0000256" key="9">
    <source>
        <dbReference type="PIRSR" id="PIRSR617736-1"/>
    </source>
</evidence>
<dbReference type="Gene3D" id="3.20.20.80">
    <property type="entry name" value="Glycosidases"/>
    <property type="match status" value="1"/>
</dbReference>
<dbReference type="PRINTS" id="PR00131">
    <property type="entry name" value="GLHYDRLASE1"/>
</dbReference>
<evidence type="ECO:0000256" key="11">
    <source>
        <dbReference type="PROSITE-ProRule" id="PRU10055"/>
    </source>
</evidence>
<dbReference type="GO" id="GO:0005829">
    <property type="term" value="C:cytosol"/>
    <property type="evidence" value="ECO:0007669"/>
    <property type="project" value="TreeGrafter"/>
</dbReference>
<dbReference type="RefSeq" id="WP_341470425.1">
    <property type="nucleotide sequence ID" value="NZ_CP128400.1"/>
</dbReference>
<keyword evidence="7 12" id="KW-0326">Glycosidase</keyword>
<feature type="active site" description="Nucleophile" evidence="9 11">
    <location>
        <position position="355"/>
    </location>
</feature>
<dbReference type="InterPro" id="IPR033132">
    <property type="entry name" value="GH_1_N_CS"/>
</dbReference>
<dbReference type="FunFam" id="3.20.20.80:FF:000004">
    <property type="entry name" value="Beta-glucosidase 6-phospho-beta-glucosidase"/>
    <property type="match status" value="1"/>
</dbReference>
<dbReference type="InterPro" id="IPR018120">
    <property type="entry name" value="Glyco_hydro_1_AS"/>
</dbReference>
<keyword evidence="6" id="KW-0119">Carbohydrate metabolism</keyword>
<reference evidence="13 15" key="1">
    <citation type="submission" date="2020-06" db="EMBL/GenBank/DDBJ databases">
        <title>Anoxygenic phototrophic Chloroflexota member uses a Type I reaction center.</title>
        <authorList>
            <person name="Tsuji J.M."/>
            <person name="Shaw N.A."/>
            <person name="Nagashima S."/>
            <person name="Venkiteswaran J."/>
            <person name="Schiff S.L."/>
            <person name="Hanada S."/>
            <person name="Tank M."/>
            <person name="Neufeld J.D."/>
        </authorList>
    </citation>
    <scope>NUCLEOTIDE SEQUENCE [LARGE SCALE GENOMIC DNA]</scope>
    <source>
        <strain evidence="13">L227-S17</strain>
    </source>
</reference>
<evidence type="ECO:0000313" key="14">
    <source>
        <dbReference type="EMBL" id="WJW68519.1"/>
    </source>
</evidence>
<comment type="similarity">
    <text evidence="2 12">Belongs to the glycosyl hydrolase 1 family.</text>
</comment>
<organism evidence="13 15">
    <name type="scientific">Candidatus Chlorohelix allophototropha</name>
    <dbReference type="NCBI Taxonomy" id="3003348"/>
    <lineage>
        <taxon>Bacteria</taxon>
        <taxon>Bacillati</taxon>
        <taxon>Chloroflexota</taxon>
        <taxon>Chloroflexia</taxon>
        <taxon>Candidatus Chloroheliales</taxon>
        <taxon>Candidatus Chloroheliaceae</taxon>
        <taxon>Candidatus Chlorohelix</taxon>
    </lineage>
</organism>
<evidence type="ECO:0000256" key="1">
    <source>
        <dbReference type="ARBA" id="ARBA00000448"/>
    </source>
</evidence>
<dbReference type="PANTHER" id="PTHR10353">
    <property type="entry name" value="GLYCOSYL HYDROLASE"/>
    <property type="match status" value="1"/>
</dbReference>
<gene>
    <name evidence="13" type="ORF">HXX08_22245</name>
    <name evidence="14" type="ORF">OZ401_004133</name>
</gene>
<evidence type="ECO:0000256" key="7">
    <source>
        <dbReference type="ARBA" id="ARBA00023295"/>
    </source>
</evidence>
<evidence type="ECO:0000256" key="2">
    <source>
        <dbReference type="ARBA" id="ARBA00010838"/>
    </source>
</evidence>
<dbReference type="PANTHER" id="PTHR10353:SF36">
    <property type="entry name" value="LP05116P"/>
    <property type="match status" value="1"/>
</dbReference>
<dbReference type="EMBL" id="CP128400">
    <property type="protein sequence ID" value="WJW68519.1"/>
    <property type="molecule type" value="Genomic_DNA"/>
</dbReference>
<dbReference type="EC" id="3.2.1.21" evidence="3 12"/>
<protein>
    <recommendedName>
        <fullName evidence="3 12">Beta-glucosidase</fullName>
        <ecNumber evidence="3 12">3.2.1.21</ecNumber>
    </recommendedName>
</protein>
<evidence type="ECO:0000256" key="8">
    <source>
        <dbReference type="ARBA" id="ARBA00023326"/>
    </source>
</evidence>
<feature type="binding site" evidence="10">
    <location>
        <begin position="408"/>
        <end position="409"/>
    </location>
    <ligand>
        <name>substrate</name>
    </ligand>
</feature>
<feature type="binding site" evidence="10">
    <location>
        <position position="401"/>
    </location>
    <ligand>
        <name>substrate</name>
    </ligand>
</feature>
<dbReference type="AlphaFoldDB" id="A0A8T7M8Z7"/>
<feature type="binding site" evidence="10">
    <location>
        <position position="167"/>
    </location>
    <ligand>
        <name>substrate</name>
    </ligand>
</feature>
<sequence>MATKQVKFPTGFVWGAATASYQIEGAWDEDGKGLSIWDTFAHTPGKIKDGSTGDVACDHYNKWREDISLMKNLGLHAYRFSVSWPRILPDGSGKVNQDGLDFYDRLVDWLLDHAIDPYVTLYHWDLPQALQDKGGWVNRDTVQAYVEYAGIVADRLGDRVKHWITFNEPWVSAVLGYGVGEHAPGHKNLGEAIQVGHHLLLAHGLTVPVLRERIEPEAEVGITLSLSLGTPADDSNESREATKRHALFMNRWFLHPLFKGSYPEEMEPILDMMQLKREPEDAAAIAAPLDFLGVNYYIRNLVKDGTDFPPVNLQFVKNPNAKYTEMDWEVYPQGIRELLLEVNNEYSPPKIYITENGAALPDKLEDGQVHDVDRVEYLRGYLSEVGKAIEQGVPVNGYFYWSLMDNFEWAWGYTKRFGLVYVDFDTQHRIIKDSGLLYKEIIALNSVE</sequence>
<feature type="binding site" evidence="10">
    <location>
        <position position="297"/>
    </location>
    <ligand>
        <name>substrate</name>
    </ligand>
</feature>
<feature type="binding site" evidence="10">
    <location>
        <position position="22"/>
    </location>
    <ligand>
        <name>substrate</name>
    </ligand>
</feature>
<keyword evidence="16" id="KW-1185">Reference proteome</keyword>
<dbReference type="EMBL" id="JACATZ010000003">
    <property type="protein sequence ID" value="NWJ48589.1"/>
    <property type="molecule type" value="Genomic_DNA"/>
</dbReference>
<dbReference type="SUPFAM" id="SSF51445">
    <property type="entry name" value="(Trans)glycosidases"/>
    <property type="match status" value="1"/>
</dbReference>
<dbReference type="NCBIfam" id="TIGR03356">
    <property type="entry name" value="BGL"/>
    <property type="match status" value="1"/>
</dbReference>
<feature type="binding site" evidence="10">
    <location>
        <position position="123"/>
    </location>
    <ligand>
        <name>substrate</name>
    </ligand>
</feature>
<name>A0A8T7M8Z7_9CHLR</name>
<dbReference type="GO" id="GO:0030245">
    <property type="term" value="P:cellulose catabolic process"/>
    <property type="evidence" value="ECO:0007669"/>
    <property type="project" value="UniProtKB-KW"/>
</dbReference>
<evidence type="ECO:0000256" key="6">
    <source>
        <dbReference type="ARBA" id="ARBA00023277"/>
    </source>
</evidence>
<evidence type="ECO:0000256" key="4">
    <source>
        <dbReference type="ARBA" id="ARBA00022801"/>
    </source>
</evidence>
<dbReference type="GO" id="GO:0008422">
    <property type="term" value="F:beta-glucosidase activity"/>
    <property type="evidence" value="ECO:0007669"/>
    <property type="project" value="UniProtKB-EC"/>
</dbReference>
<dbReference type="Pfam" id="PF00232">
    <property type="entry name" value="Glyco_hydro_1"/>
    <property type="match status" value="1"/>
</dbReference>
<dbReference type="PROSITE" id="PS00653">
    <property type="entry name" value="GLYCOSYL_HYDROL_F1_2"/>
    <property type="match status" value="1"/>
</dbReference>
<feature type="active site" description="Proton donor" evidence="9">
    <location>
        <position position="168"/>
    </location>
</feature>
<comment type="catalytic activity">
    <reaction evidence="1 12">
        <text>Hydrolysis of terminal, non-reducing beta-D-glucosyl residues with release of beta-D-glucose.</text>
        <dbReference type="EC" id="3.2.1.21"/>
    </reaction>
</comment>
<evidence type="ECO:0000256" key="3">
    <source>
        <dbReference type="ARBA" id="ARBA00012744"/>
    </source>
</evidence>
<evidence type="ECO:0000256" key="12">
    <source>
        <dbReference type="RuleBase" id="RU361175"/>
    </source>
</evidence>
<dbReference type="Proteomes" id="UP001431572">
    <property type="component" value="Chromosome 2"/>
</dbReference>
<evidence type="ECO:0000256" key="5">
    <source>
        <dbReference type="ARBA" id="ARBA00023001"/>
    </source>
</evidence>
<keyword evidence="5" id="KW-0136">Cellulose degradation</keyword>
<evidence type="ECO:0000313" key="16">
    <source>
        <dbReference type="Proteomes" id="UP001431572"/>
    </source>
</evidence>
<evidence type="ECO:0000256" key="10">
    <source>
        <dbReference type="PIRSR" id="PIRSR617736-2"/>
    </source>
</evidence>
<dbReference type="InterPro" id="IPR017853">
    <property type="entry name" value="GH"/>
</dbReference>
<evidence type="ECO:0000313" key="15">
    <source>
        <dbReference type="Proteomes" id="UP000521676"/>
    </source>
</evidence>
<evidence type="ECO:0000313" key="13">
    <source>
        <dbReference type="EMBL" id="NWJ48589.1"/>
    </source>
</evidence>
<dbReference type="Proteomes" id="UP000521676">
    <property type="component" value="Unassembled WGS sequence"/>
</dbReference>
<keyword evidence="4 12" id="KW-0378">Hydrolase</keyword>
<accession>A0A8T7M8Z7</accession>
<dbReference type="InterPro" id="IPR017736">
    <property type="entry name" value="Glyco_hydro_1_beta-glucosidase"/>
</dbReference>